<name>A0A5P0ZGC1_9LACO</name>
<comment type="caution">
    <text evidence="1">The sequence shown here is derived from an EMBL/GenBank/DDBJ whole genome shotgun (WGS) entry which is preliminary data.</text>
</comment>
<accession>A0A5P0ZGC1</accession>
<gene>
    <name evidence="1" type="ORF">FHL02_03600</name>
</gene>
<dbReference type="EMBL" id="VDFM01000003">
    <property type="protein sequence ID" value="MQS52101.1"/>
    <property type="molecule type" value="Genomic_DNA"/>
</dbReference>
<organism evidence="1 2">
    <name type="scientific">Companilactobacillus mishanensis</name>
    <dbReference type="NCBI Taxonomy" id="2486008"/>
    <lineage>
        <taxon>Bacteria</taxon>
        <taxon>Bacillati</taxon>
        <taxon>Bacillota</taxon>
        <taxon>Bacilli</taxon>
        <taxon>Lactobacillales</taxon>
        <taxon>Lactobacillaceae</taxon>
        <taxon>Companilactobacillus</taxon>
    </lineage>
</organism>
<dbReference type="AlphaFoldDB" id="A0A5P0ZGC1"/>
<sequence length="96" mass="11276">MKNHVQLYLTVKEPFKNIDPNNHEKIPIEFQYYIDEHNINEITDKPCLVEETNEGESLKSLTWSKTEGLKLYIADNQFEDGKFKSSLCWSLLNTPK</sequence>
<evidence type="ECO:0000313" key="2">
    <source>
        <dbReference type="Proteomes" id="UP000380386"/>
    </source>
</evidence>
<protein>
    <submittedName>
        <fullName evidence="1">Uncharacterized protein</fullName>
    </submittedName>
</protein>
<proteinExistence type="predicted"/>
<evidence type="ECO:0000313" key="1">
    <source>
        <dbReference type="EMBL" id="MQS52101.1"/>
    </source>
</evidence>
<dbReference type="Proteomes" id="UP000380386">
    <property type="component" value="Unassembled WGS sequence"/>
</dbReference>
<reference evidence="1 2" key="1">
    <citation type="journal article" date="2019" name="Syst. Appl. Microbiol.">
        <title>Polyphasic characterization of two novel Lactobacillus spp. isolated from blown salami packages: Description of Lactobacillus halodurans sp. nov. and Lactobacillus salsicarnum sp. nov.</title>
        <authorList>
            <person name="Schuster J.A."/>
            <person name="Klingl A."/>
            <person name="Vogel R.F."/>
            <person name="Ehrmann M.A."/>
        </authorList>
    </citation>
    <scope>NUCLEOTIDE SEQUENCE [LARGE SCALE GENOMIC DNA]</scope>
    <source>
        <strain evidence="1 2">TMW 1.2118</strain>
    </source>
</reference>
<dbReference type="RefSeq" id="WP_153382430.1">
    <property type="nucleotide sequence ID" value="NZ_VDFM01000003.1"/>
</dbReference>